<comment type="caution">
    <text evidence="3">The sequence shown here is derived from an EMBL/GenBank/DDBJ whole genome shotgun (WGS) entry which is preliminary data.</text>
</comment>
<evidence type="ECO:0000313" key="4">
    <source>
        <dbReference type="Proteomes" id="UP000521017"/>
    </source>
</evidence>
<proteinExistence type="predicted"/>
<protein>
    <submittedName>
        <fullName evidence="3">Tetratricopeptide (TPR) repeat protein</fullName>
    </submittedName>
</protein>
<dbReference type="EMBL" id="JACHCC010000002">
    <property type="protein sequence ID" value="MBB6498555.1"/>
    <property type="molecule type" value="Genomic_DNA"/>
</dbReference>
<gene>
    <name evidence="3" type="ORF">HDF25_000692</name>
</gene>
<dbReference type="InterPro" id="IPR019734">
    <property type="entry name" value="TPR_rpt"/>
</dbReference>
<dbReference type="InterPro" id="IPR011990">
    <property type="entry name" value="TPR-like_helical_dom_sf"/>
</dbReference>
<dbReference type="RefSeq" id="WP_184622799.1">
    <property type="nucleotide sequence ID" value="NZ_JACHCC010000002.1"/>
</dbReference>
<keyword evidence="1" id="KW-0802">TPR repeat</keyword>
<feature type="repeat" description="TPR" evidence="1">
    <location>
        <begin position="200"/>
        <end position="233"/>
    </location>
</feature>
<evidence type="ECO:0000256" key="1">
    <source>
        <dbReference type="PROSITE-ProRule" id="PRU00339"/>
    </source>
</evidence>
<keyword evidence="2" id="KW-0732">Signal</keyword>
<dbReference type="PANTHER" id="PTHR12558">
    <property type="entry name" value="CELL DIVISION CYCLE 16,23,27"/>
    <property type="match status" value="1"/>
</dbReference>
<dbReference type="Proteomes" id="UP000521017">
    <property type="component" value="Unassembled WGS sequence"/>
</dbReference>
<dbReference type="PANTHER" id="PTHR12558:SF13">
    <property type="entry name" value="CELL DIVISION CYCLE PROTEIN 27 HOMOLOG"/>
    <property type="match status" value="1"/>
</dbReference>
<sequence>MVKKRYIFTAAILIISSTSAFSQKTQLFIARNSVGKLQAAIANKQDQKTQLSILGEGIKAAEAAEKDRETKKWPETWALKSYLSSYIAIVDPDQGNSDKYYDLAIKAIDTAKRFDKFEDNSGLIAASNYNINIKKQQKGKAAYQAKDFAAAFKYLKEVSDYFPKDTVLAINAALSAEGTKQEDEALQYFKRAKENGIRNPVVYQRMADIYKLKLDAEEALKMLQEGLVINPYNDMLNNDYINLLLDNEKYTEARLVIENTLKVNTRSKLLYYLYGYLNQKNINMGTAELAYNKALDIDRNYFDALYQLGLVYMNLSNDALATATKDVPTFTSYLNRAEIILAQAHKVNRKDKQTINLLIDIYTRKNRFDRAQELKAQLEEF</sequence>
<dbReference type="SUPFAM" id="SSF48452">
    <property type="entry name" value="TPR-like"/>
    <property type="match status" value="1"/>
</dbReference>
<organism evidence="3 4">
    <name type="scientific">Pedobacter cryoconitis</name>
    <dbReference type="NCBI Taxonomy" id="188932"/>
    <lineage>
        <taxon>Bacteria</taxon>
        <taxon>Pseudomonadati</taxon>
        <taxon>Bacteroidota</taxon>
        <taxon>Sphingobacteriia</taxon>
        <taxon>Sphingobacteriales</taxon>
        <taxon>Sphingobacteriaceae</taxon>
        <taxon>Pedobacter</taxon>
    </lineage>
</organism>
<accession>A0A7X0J0A7</accession>
<dbReference type="Gene3D" id="1.25.40.10">
    <property type="entry name" value="Tetratricopeptide repeat domain"/>
    <property type="match status" value="2"/>
</dbReference>
<dbReference type="AlphaFoldDB" id="A0A7X0J0A7"/>
<feature type="signal peptide" evidence="2">
    <location>
        <begin position="1"/>
        <end position="22"/>
    </location>
</feature>
<evidence type="ECO:0000256" key="2">
    <source>
        <dbReference type="SAM" id="SignalP"/>
    </source>
</evidence>
<dbReference type="PROSITE" id="PS50005">
    <property type="entry name" value="TPR"/>
    <property type="match status" value="1"/>
</dbReference>
<evidence type="ECO:0000313" key="3">
    <source>
        <dbReference type="EMBL" id="MBB6498555.1"/>
    </source>
</evidence>
<reference evidence="3 4" key="1">
    <citation type="submission" date="2020-08" db="EMBL/GenBank/DDBJ databases">
        <title>Genomic Encyclopedia of Type Strains, Phase IV (KMG-V): Genome sequencing to study the core and pangenomes of soil and plant-associated prokaryotes.</title>
        <authorList>
            <person name="Whitman W."/>
        </authorList>
    </citation>
    <scope>NUCLEOTIDE SEQUENCE [LARGE SCALE GENOMIC DNA]</scope>
    <source>
        <strain evidence="3 4">M2T3</strain>
    </source>
</reference>
<feature type="chain" id="PRO_5030695677" evidence="2">
    <location>
        <begin position="23"/>
        <end position="381"/>
    </location>
</feature>
<name>A0A7X0J0A7_9SPHI</name>